<protein>
    <submittedName>
        <fullName evidence="1">Uncharacterized protein</fullName>
    </submittedName>
</protein>
<keyword evidence="2" id="KW-1185">Reference proteome</keyword>
<reference evidence="1 2" key="1">
    <citation type="submission" date="2018-02" db="EMBL/GenBank/DDBJ databases">
        <authorList>
            <person name="Moore K."/>
            <person name="Momper L."/>
        </authorList>
    </citation>
    <scope>NUCLEOTIDE SEQUENCE [LARGE SCALE GENOMIC DNA]</scope>
    <source>
        <strain evidence="1 2">CCALA 015</strain>
    </source>
</reference>
<proteinExistence type="predicted"/>
<evidence type="ECO:0000313" key="2">
    <source>
        <dbReference type="Proteomes" id="UP000238218"/>
    </source>
</evidence>
<accession>A0ABX5FBJ1</accession>
<reference evidence="1 2" key="2">
    <citation type="submission" date="2018-03" db="EMBL/GenBank/DDBJ databases">
        <title>The ancient ancestry and fast evolution of plastids.</title>
        <authorList>
            <person name="Moore K.R."/>
            <person name="Magnabosco C."/>
            <person name="Momper L."/>
            <person name="Gold D.A."/>
            <person name="Bosak T."/>
            <person name="Fournier G.P."/>
        </authorList>
    </citation>
    <scope>NUCLEOTIDE SEQUENCE [LARGE SCALE GENOMIC DNA]</scope>
    <source>
        <strain evidence="1 2">CCALA 015</strain>
    </source>
</reference>
<dbReference type="RefSeq" id="WP_106220418.1">
    <property type="nucleotide sequence ID" value="NZ_PVWP01000003.1"/>
</dbReference>
<gene>
    <name evidence="1" type="ORF">C7B81_06295</name>
</gene>
<name>A0ABX5FBJ1_9CHRO</name>
<sequence length="196" mass="20293">MSLPSPRPELSQLLLEAIRRRDAATVARLTGQWAHRHGVTSLESFRTGSVVAEAGWEAGDWLLQHMDAAMAPASVTMAEAFAALEDSFAGPPPPTPTPPVPAATTAFPTAITPVPSPMVPSPVTPIRVVAVAKAPLTDAIEPPLPAPVAEAEGTAGLSDVIALHPLTPSTSPAPAPPTLADLRCWLSAAPQHRRAS</sequence>
<dbReference type="EMBL" id="PVWP01000003">
    <property type="protein sequence ID" value="PSB38303.1"/>
    <property type="molecule type" value="Genomic_DNA"/>
</dbReference>
<evidence type="ECO:0000313" key="1">
    <source>
        <dbReference type="EMBL" id="PSB38303.1"/>
    </source>
</evidence>
<organism evidence="1 2">
    <name type="scientific">Aphanothece cf. minutissima CCALA 015</name>
    <dbReference type="NCBI Taxonomy" id="2107695"/>
    <lineage>
        <taxon>Bacteria</taxon>
        <taxon>Bacillati</taxon>
        <taxon>Cyanobacteriota</taxon>
        <taxon>Cyanophyceae</taxon>
        <taxon>Oscillatoriophycideae</taxon>
        <taxon>Chroococcales</taxon>
        <taxon>Aphanothecaceae</taxon>
        <taxon>Aphanothece</taxon>
    </lineage>
</organism>
<comment type="caution">
    <text evidence="1">The sequence shown here is derived from an EMBL/GenBank/DDBJ whole genome shotgun (WGS) entry which is preliminary data.</text>
</comment>
<dbReference type="Proteomes" id="UP000238218">
    <property type="component" value="Unassembled WGS sequence"/>
</dbReference>